<sequence>MLLFFVLHLFTNCSTVKKNNAHLEQLILPDQLKKDVDFIYKKLQKRHPNLYYYSSKEKLDYKFDSLKTTITTPLKPLEFYKKISPVVAAIRQGHTYVLAPEKEYSKKETKAIIKNGVGPFSQFDFSFYDNKLYVFKNKSHNKTIAAGTEVLSVNGVQPQKLIAEYNQYYSSDGFNETLKKNGAARRFVAAFTTEFGIKDSLSYIFKSNDSIKTVTIKRFKDSITKKDSKKSPKITPLSSKSQHAFRRKKRINGYDKTTKTFIRSMDFFPKDSSVAILKIKAFKKGKYHRFYKESFAKIQKQDAKTLIIDLRNNGGGRLAEIVNLYSYLADSTFVFLKKSEVVSRASVFEGAYYNSNSVAEKAVKTLFSPFVYGYLLFTVHKDKDGKNYFATETKPHKINKNAFSGKMYVLINGGSFSASSILSSHLKGSGRALFIGEETGGDYNGTVAGFMPVVKLPHSELKVRMGIMNVKPYYQTDVTGHGIYPDILIKPTFEDLIQRKDPELDWLKKNLKE</sequence>
<evidence type="ECO:0000259" key="2">
    <source>
        <dbReference type="SMART" id="SM00245"/>
    </source>
</evidence>
<dbReference type="GO" id="GO:0030288">
    <property type="term" value="C:outer membrane-bounded periplasmic space"/>
    <property type="evidence" value="ECO:0007669"/>
    <property type="project" value="TreeGrafter"/>
</dbReference>
<dbReference type="GO" id="GO:0006508">
    <property type="term" value="P:proteolysis"/>
    <property type="evidence" value="ECO:0007669"/>
    <property type="project" value="InterPro"/>
</dbReference>
<dbReference type="SMART" id="SM00245">
    <property type="entry name" value="TSPc"/>
    <property type="match status" value="1"/>
</dbReference>
<dbReference type="STRING" id="983.SAMN05443543_103107"/>
<dbReference type="GO" id="GO:0008236">
    <property type="term" value="F:serine-type peptidase activity"/>
    <property type="evidence" value="ECO:0007669"/>
    <property type="project" value="InterPro"/>
</dbReference>
<evidence type="ECO:0000256" key="1">
    <source>
        <dbReference type="SAM" id="MobiDB-lite"/>
    </source>
</evidence>
<dbReference type="GO" id="GO:0007165">
    <property type="term" value="P:signal transduction"/>
    <property type="evidence" value="ECO:0007669"/>
    <property type="project" value="TreeGrafter"/>
</dbReference>
<dbReference type="Pfam" id="PF03572">
    <property type="entry name" value="Peptidase_S41"/>
    <property type="match status" value="1"/>
</dbReference>
<name>A0A4Y4AQF3_9FLAO</name>
<reference evidence="3 4" key="1">
    <citation type="submission" date="2019-06" db="EMBL/GenBank/DDBJ databases">
        <title>Whole genome shotgun sequence of Flavobacterium flevense NBRC 14960.</title>
        <authorList>
            <person name="Hosoyama A."/>
            <person name="Uohara A."/>
            <person name="Ohji S."/>
            <person name="Ichikawa N."/>
        </authorList>
    </citation>
    <scope>NUCLEOTIDE SEQUENCE [LARGE SCALE GENOMIC DNA]</scope>
    <source>
        <strain evidence="3 4">NBRC 14960</strain>
    </source>
</reference>
<keyword evidence="4" id="KW-1185">Reference proteome</keyword>
<dbReference type="PANTHER" id="PTHR32060">
    <property type="entry name" value="TAIL-SPECIFIC PROTEASE"/>
    <property type="match status" value="1"/>
</dbReference>
<gene>
    <name evidence="3" type="ORF">FFL01_00070</name>
</gene>
<organism evidence="3 4">
    <name type="scientific">Flavobacterium flevense</name>
    <dbReference type="NCBI Taxonomy" id="983"/>
    <lineage>
        <taxon>Bacteria</taxon>
        <taxon>Pseudomonadati</taxon>
        <taxon>Bacteroidota</taxon>
        <taxon>Flavobacteriia</taxon>
        <taxon>Flavobacteriales</taxon>
        <taxon>Flavobacteriaceae</taxon>
        <taxon>Flavobacterium</taxon>
    </lineage>
</organism>
<dbReference type="AlphaFoldDB" id="A0A4Y4AQF3"/>
<dbReference type="InterPro" id="IPR005151">
    <property type="entry name" value="Tail-specific_protease"/>
</dbReference>
<dbReference type="Proteomes" id="UP000316775">
    <property type="component" value="Unassembled WGS sequence"/>
</dbReference>
<comment type="caution">
    <text evidence="3">The sequence shown here is derived from an EMBL/GenBank/DDBJ whole genome shotgun (WGS) entry which is preliminary data.</text>
</comment>
<dbReference type="PANTHER" id="PTHR32060:SF30">
    <property type="entry name" value="CARBOXY-TERMINAL PROCESSING PROTEASE CTPA"/>
    <property type="match status" value="1"/>
</dbReference>
<protein>
    <submittedName>
        <fullName evidence="3">Peptidase S41</fullName>
    </submittedName>
</protein>
<dbReference type="Gene3D" id="3.90.226.10">
    <property type="entry name" value="2-enoyl-CoA Hydratase, Chain A, domain 1"/>
    <property type="match status" value="1"/>
</dbReference>
<evidence type="ECO:0000313" key="4">
    <source>
        <dbReference type="Proteomes" id="UP000316775"/>
    </source>
</evidence>
<dbReference type="SUPFAM" id="SSF52096">
    <property type="entry name" value="ClpP/crotonase"/>
    <property type="match status" value="1"/>
</dbReference>
<proteinExistence type="predicted"/>
<accession>A0A4Y4AQF3</accession>
<dbReference type="GO" id="GO:0004175">
    <property type="term" value="F:endopeptidase activity"/>
    <property type="evidence" value="ECO:0007669"/>
    <property type="project" value="TreeGrafter"/>
</dbReference>
<evidence type="ECO:0000313" key="3">
    <source>
        <dbReference type="EMBL" id="GEC70468.1"/>
    </source>
</evidence>
<dbReference type="InterPro" id="IPR029045">
    <property type="entry name" value="ClpP/crotonase-like_dom_sf"/>
</dbReference>
<dbReference type="EMBL" id="BJNP01000001">
    <property type="protein sequence ID" value="GEC70468.1"/>
    <property type="molecule type" value="Genomic_DNA"/>
</dbReference>
<feature type="region of interest" description="Disordered" evidence="1">
    <location>
        <begin position="226"/>
        <end position="245"/>
    </location>
</feature>
<feature type="domain" description="Tail specific protease" evidence="2">
    <location>
        <begin position="240"/>
        <end position="490"/>
    </location>
</feature>